<accession>A0AA35RXR1</accession>
<keyword evidence="2" id="KW-1185">Reference proteome</keyword>
<dbReference type="AlphaFoldDB" id="A0AA35RXR1"/>
<dbReference type="SUPFAM" id="SSF143100">
    <property type="entry name" value="TTHA1013/TTHA0281-like"/>
    <property type="match status" value="1"/>
</dbReference>
<evidence type="ECO:0000313" key="1">
    <source>
        <dbReference type="EMBL" id="CAI8018511.1"/>
    </source>
</evidence>
<dbReference type="InterPro" id="IPR035069">
    <property type="entry name" value="TTHA1013/TTHA0281-like"/>
</dbReference>
<proteinExistence type="predicted"/>
<evidence type="ECO:0000313" key="2">
    <source>
        <dbReference type="Proteomes" id="UP001174909"/>
    </source>
</evidence>
<dbReference type="Proteomes" id="UP001174909">
    <property type="component" value="Unassembled WGS sequence"/>
</dbReference>
<reference evidence="1" key="1">
    <citation type="submission" date="2023-03" db="EMBL/GenBank/DDBJ databases">
        <authorList>
            <person name="Steffen K."/>
            <person name="Cardenas P."/>
        </authorList>
    </citation>
    <scope>NUCLEOTIDE SEQUENCE</scope>
</reference>
<protein>
    <submittedName>
        <fullName evidence="1">Uncharacterized protein</fullName>
    </submittedName>
</protein>
<name>A0AA35RXR1_GEOBA</name>
<organism evidence="1 2">
    <name type="scientific">Geodia barretti</name>
    <name type="common">Barrett's horny sponge</name>
    <dbReference type="NCBI Taxonomy" id="519541"/>
    <lineage>
        <taxon>Eukaryota</taxon>
        <taxon>Metazoa</taxon>
        <taxon>Porifera</taxon>
        <taxon>Demospongiae</taxon>
        <taxon>Heteroscleromorpha</taxon>
        <taxon>Tetractinellida</taxon>
        <taxon>Astrophorina</taxon>
        <taxon>Geodiidae</taxon>
        <taxon>Geodia</taxon>
    </lineage>
</organism>
<comment type="caution">
    <text evidence="1">The sequence shown here is derived from an EMBL/GenBank/DDBJ whole genome shotgun (WGS) entry which is preliminary data.</text>
</comment>
<gene>
    <name evidence="1" type="ORF">GBAR_LOCUS11230</name>
</gene>
<sequence>MMEYKGYVAETEYDDIAKVYCGSVINTAPCPIATFHADHPDDLFSEFQISVDEYLAWCAEDGVVPVKPMSATT</sequence>
<dbReference type="EMBL" id="CASHTH010001693">
    <property type="protein sequence ID" value="CAI8018511.1"/>
    <property type="molecule type" value="Genomic_DNA"/>
</dbReference>